<proteinExistence type="predicted"/>
<feature type="compositionally biased region" description="Polar residues" evidence="2">
    <location>
        <begin position="179"/>
        <end position="192"/>
    </location>
</feature>
<protein>
    <recommendedName>
        <fullName evidence="6">Pilus assembly protein PilO</fullName>
    </recommendedName>
</protein>
<evidence type="ECO:0008006" key="6">
    <source>
        <dbReference type="Google" id="ProtNLM"/>
    </source>
</evidence>
<dbReference type="AlphaFoldDB" id="A0A512TKS6"/>
<keyword evidence="3" id="KW-1133">Transmembrane helix</keyword>
<reference evidence="4 5" key="1">
    <citation type="submission" date="2019-07" db="EMBL/GenBank/DDBJ databases">
        <title>Whole genome shotgun sequence of Clostridium butyricum NBRC 3858.</title>
        <authorList>
            <person name="Hosoyama A."/>
            <person name="Uohara A."/>
            <person name="Ohji S."/>
            <person name="Ichikawa N."/>
        </authorList>
    </citation>
    <scope>NUCLEOTIDE SEQUENCE [LARGE SCALE GENOMIC DNA]</scope>
    <source>
        <strain evidence="4 5">NBRC 3858</strain>
    </source>
</reference>
<dbReference type="Gene3D" id="3.30.70.60">
    <property type="match status" value="1"/>
</dbReference>
<evidence type="ECO:0000256" key="1">
    <source>
        <dbReference type="SAM" id="Coils"/>
    </source>
</evidence>
<dbReference type="RefSeq" id="WP_146868193.1">
    <property type="nucleotide sequence ID" value="NZ_BKBC01000013.1"/>
</dbReference>
<evidence type="ECO:0000256" key="2">
    <source>
        <dbReference type="SAM" id="MobiDB-lite"/>
    </source>
</evidence>
<feature type="region of interest" description="Disordered" evidence="2">
    <location>
        <begin position="139"/>
        <end position="199"/>
    </location>
</feature>
<keyword evidence="1" id="KW-0175">Coiled coil</keyword>
<evidence type="ECO:0000313" key="4">
    <source>
        <dbReference type="EMBL" id="GEQ20862.1"/>
    </source>
</evidence>
<name>A0A512TKS6_CLOBU</name>
<feature type="coiled-coil region" evidence="1">
    <location>
        <begin position="42"/>
        <end position="76"/>
    </location>
</feature>
<evidence type="ECO:0000256" key="3">
    <source>
        <dbReference type="SAM" id="Phobius"/>
    </source>
</evidence>
<organism evidence="4 5">
    <name type="scientific">Clostridium butyricum</name>
    <dbReference type="NCBI Taxonomy" id="1492"/>
    <lineage>
        <taxon>Bacteria</taxon>
        <taxon>Bacillati</taxon>
        <taxon>Bacillota</taxon>
        <taxon>Clostridia</taxon>
        <taxon>Eubacteriales</taxon>
        <taxon>Clostridiaceae</taxon>
        <taxon>Clostridium</taxon>
    </lineage>
</organism>
<keyword evidence="3" id="KW-0472">Membrane</keyword>
<comment type="caution">
    <text evidence="4">The sequence shown here is derived from an EMBL/GenBank/DDBJ whole genome shotgun (WGS) entry which is preliminary data.</text>
</comment>
<feature type="compositionally biased region" description="Polar residues" evidence="2">
    <location>
        <begin position="139"/>
        <end position="150"/>
    </location>
</feature>
<accession>A0A512TKS6</accession>
<dbReference type="EMBL" id="BKBC01000013">
    <property type="protein sequence ID" value="GEQ20862.1"/>
    <property type="molecule type" value="Genomic_DNA"/>
</dbReference>
<dbReference type="Proteomes" id="UP000321089">
    <property type="component" value="Unassembled WGS sequence"/>
</dbReference>
<dbReference type="InterPro" id="IPR014717">
    <property type="entry name" value="Transl_elong_EF1B/ribsomal_bS6"/>
</dbReference>
<sequence length="437" mass="48380">MKISNKEKIMLCVLGIILVGIGYYNLIYTPLIKQVEQKSSEKIETENKYNTAMETIAQLENRKSDIKILKAKISDRSQAFYPTISEEHIILELDKLLNDSGLTGGITFEPIVSQSVENSEKENVNLPESSIQGIVDKYSTINPNSSTQKNESNEDTQNEVLNSSQSDSTEKTSSDIDSENSNNTVSSNQDTNTQEKKENTVQYLKCSVNFKGTYEGLNTFLKTIGENEKRIVVNSINIGQNSLSGINGTMKLEIYSIPKINDEIKSYLKWTLNNTYGKTVPFNTGAATGVETSEKDSSDFVVAAKSINSDLPTVIMGKANDEERITYVYADNNGVEDAELILTQNGDKYYYKYKTSKGSYPKDYSGNGAQFVPLSDGKISINIMSEVRLNSDDKSGIKLKITNNTDSLVNVNVSDDDSSNPRVTVDGDSKKISVNQK</sequence>
<evidence type="ECO:0000313" key="5">
    <source>
        <dbReference type="Proteomes" id="UP000321089"/>
    </source>
</evidence>
<gene>
    <name evidence="4" type="ORF">CBU02nite_13680</name>
</gene>
<keyword evidence="3" id="KW-0812">Transmembrane</keyword>
<feature type="transmembrane region" description="Helical" evidence="3">
    <location>
        <begin position="9"/>
        <end position="28"/>
    </location>
</feature>
<feature type="region of interest" description="Disordered" evidence="2">
    <location>
        <begin position="412"/>
        <end position="437"/>
    </location>
</feature>